<dbReference type="PANTHER" id="PTHR31286:SF159">
    <property type="entry name" value="DUF4283 DOMAIN-CONTAINING PROTEIN"/>
    <property type="match status" value="1"/>
</dbReference>
<evidence type="ECO:0000313" key="2">
    <source>
        <dbReference type="EMBL" id="JAU80776.1"/>
    </source>
</evidence>
<feature type="region of interest" description="Disordered" evidence="1">
    <location>
        <begin position="322"/>
        <end position="349"/>
    </location>
</feature>
<organism evidence="2">
    <name type="scientific">Noccaea caerulescens</name>
    <name type="common">Alpine penny-cress</name>
    <name type="synonym">Thlaspi caerulescens</name>
    <dbReference type="NCBI Taxonomy" id="107243"/>
    <lineage>
        <taxon>Eukaryota</taxon>
        <taxon>Viridiplantae</taxon>
        <taxon>Streptophyta</taxon>
        <taxon>Embryophyta</taxon>
        <taxon>Tracheophyta</taxon>
        <taxon>Spermatophyta</taxon>
        <taxon>Magnoliopsida</taxon>
        <taxon>eudicotyledons</taxon>
        <taxon>Gunneridae</taxon>
        <taxon>Pentapetalae</taxon>
        <taxon>rosids</taxon>
        <taxon>malvids</taxon>
        <taxon>Brassicales</taxon>
        <taxon>Brassicaceae</taxon>
        <taxon>Coluteocarpeae</taxon>
        <taxon>Noccaea</taxon>
    </lineage>
</organism>
<reference evidence="2" key="1">
    <citation type="submission" date="2016-07" db="EMBL/GenBank/DDBJ databases">
        <title>De novo transcriptome assembly of four accessions of the metal hyperaccumulator plant Noccaea caerulescens.</title>
        <authorList>
            <person name="Blande D."/>
            <person name="Halimaa P."/>
            <person name="Tervahauta A.I."/>
            <person name="Aarts M.G."/>
            <person name="Karenlampi S.O."/>
        </authorList>
    </citation>
    <scope>NUCLEOTIDE SEQUENCE</scope>
</reference>
<sequence length="349" mass="38134">MRQKILEVQLWHIDGDAFIAQEWSHKFSYSKPNLEAISIWVRFNNVPCDLITERGLFHIGGALGYPVVVKNLHGFSSGEVQVKVNLSQPLPNLVEVETDEEDIITLEVSYLKLPPICPKCRIIGHRDSACTMLIHSPSAKVQETIAGSVLLNRETQAEVTATATLIANPQKIGPTPQVISNIVSPDTTILKTATVLETLQTPSISPKEITIIAAVIPSVAKAAIEQNSYAKVVATPDRISSPSFVQVECADTVITTPTSANAVVTPPFSSPMSDKPPPCDDISYHSPVKPVMTSTFGNLFDKNGVFIGDDWNVSTQKFCGGRHLKPSQKKQEMQWSQSRGCRSRGGHRN</sequence>
<dbReference type="AlphaFoldDB" id="A0A1J3IMR4"/>
<name>A0A1J3IMR4_NOCCA</name>
<gene>
    <name evidence="2" type="ORF">MP_TR17900_c0_g1_i1_g.51161</name>
</gene>
<proteinExistence type="predicted"/>
<accession>A0A1J3IMR4</accession>
<protein>
    <submittedName>
        <fullName evidence="2">Uncharacterized protein</fullName>
    </submittedName>
</protein>
<evidence type="ECO:0000256" key="1">
    <source>
        <dbReference type="SAM" id="MobiDB-lite"/>
    </source>
</evidence>
<dbReference type="EMBL" id="GEVM01025162">
    <property type="protein sequence ID" value="JAU80776.1"/>
    <property type="molecule type" value="Transcribed_RNA"/>
</dbReference>
<dbReference type="PANTHER" id="PTHR31286">
    <property type="entry name" value="GLYCINE-RICH CELL WALL STRUCTURAL PROTEIN 1.8-LIKE"/>
    <property type="match status" value="1"/>
</dbReference>
<dbReference type="InterPro" id="IPR040256">
    <property type="entry name" value="At4g02000-like"/>
</dbReference>